<dbReference type="InterPro" id="IPR010491">
    <property type="entry name" value="PRP1_N"/>
</dbReference>
<keyword evidence="4" id="KW-0508">mRNA splicing</keyword>
<dbReference type="Pfam" id="PF13432">
    <property type="entry name" value="TPR_16"/>
    <property type="match status" value="1"/>
</dbReference>
<dbReference type="OrthoDB" id="440128at2759"/>
<dbReference type="Proteomes" id="UP000724874">
    <property type="component" value="Unassembled WGS sequence"/>
</dbReference>
<dbReference type="Pfam" id="PF13428">
    <property type="entry name" value="TPR_14"/>
    <property type="match status" value="1"/>
</dbReference>
<dbReference type="FunFam" id="1.25.40.10:FF:000256">
    <property type="entry name" value="Probable pre-mRNA splicing factor prp1"/>
    <property type="match status" value="1"/>
</dbReference>
<dbReference type="EMBL" id="JADNYJ010000212">
    <property type="protein sequence ID" value="KAF8874511.1"/>
    <property type="molecule type" value="Genomic_DNA"/>
</dbReference>
<protein>
    <submittedName>
        <fullName evidence="8">PRP1 splicing factor, N-terminal-domain-containing protein</fullName>
    </submittedName>
</protein>
<dbReference type="PANTHER" id="PTHR11246:SF1">
    <property type="entry name" value="PRE-MRNA-PROCESSING FACTOR 6"/>
    <property type="match status" value="1"/>
</dbReference>
<dbReference type="Pfam" id="PF06424">
    <property type="entry name" value="PRP1_N"/>
    <property type="match status" value="1"/>
</dbReference>
<dbReference type="Gene3D" id="1.25.40.10">
    <property type="entry name" value="Tetratricopeptide repeat domain"/>
    <property type="match status" value="5"/>
</dbReference>
<evidence type="ECO:0000259" key="7">
    <source>
        <dbReference type="Pfam" id="PF06424"/>
    </source>
</evidence>
<dbReference type="SUPFAM" id="SSF48452">
    <property type="entry name" value="TPR-like"/>
    <property type="match status" value="4"/>
</dbReference>
<keyword evidence="2" id="KW-0507">mRNA processing</keyword>
<comment type="subcellular location">
    <subcellularLocation>
        <location evidence="1">Nucleus</location>
    </subcellularLocation>
</comment>
<dbReference type="PANTHER" id="PTHR11246">
    <property type="entry name" value="PRE-MRNA SPLICING FACTOR"/>
    <property type="match status" value="1"/>
</dbReference>
<keyword evidence="5" id="KW-0539">Nucleus</keyword>
<dbReference type="SMART" id="SM00386">
    <property type="entry name" value="HAT"/>
    <property type="match status" value="14"/>
</dbReference>
<gene>
    <name evidence="8" type="ORF">CPB84DRAFT_1817892</name>
</gene>
<dbReference type="InterPro" id="IPR045075">
    <property type="entry name" value="Syf1-like"/>
</dbReference>
<reference evidence="8" key="1">
    <citation type="submission" date="2020-11" db="EMBL/GenBank/DDBJ databases">
        <authorList>
            <consortium name="DOE Joint Genome Institute"/>
            <person name="Ahrendt S."/>
            <person name="Riley R."/>
            <person name="Andreopoulos W."/>
            <person name="LaButti K."/>
            <person name="Pangilinan J."/>
            <person name="Ruiz-duenas F.J."/>
            <person name="Barrasa J.M."/>
            <person name="Sanchez-Garcia M."/>
            <person name="Camarero S."/>
            <person name="Miyauchi S."/>
            <person name="Serrano A."/>
            <person name="Linde D."/>
            <person name="Babiker R."/>
            <person name="Drula E."/>
            <person name="Ayuso-Fernandez I."/>
            <person name="Pacheco R."/>
            <person name="Padilla G."/>
            <person name="Ferreira P."/>
            <person name="Barriuso J."/>
            <person name="Kellner H."/>
            <person name="Castanera R."/>
            <person name="Alfaro M."/>
            <person name="Ramirez L."/>
            <person name="Pisabarro A.G."/>
            <person name="Kuo A."/>
            <person name="Tritt A."/>
            <person name="Lipzen A."/>
            <person name="He G."/>
            <person name="Yan M."/>
            <person name="Ng V."/>
            <person name="Cullen D."/>
            <person name="Martin F."/>
            <person name="Rosso M.-N."/>
            <person name="Henrissat B."/>
            <person name="Hibbett D."/>
            <person name="Martinez A.T."/>
            <person name="Grigoriev I.V."/>
        </authorList>
    </citation>
    <scope>NUCLEOTIDE SEQUENCE</scope>
    <source>
        <strain evidence="8">AH 44721</strain>
    </source>
</reference>
<feature type="domain" description="PRP1 splicing factor N-terminal" evidence="7">
    <location>
        <begin position="16"/>
        <end position="157"/>
    </location>
</feature>
<dbReference type="GO" id="GO:0071013">
    <property type="term" value="C:catalytic step 2 spliceosome"/>
    <property type="evidence" value="ECO:0007669"/>
    <property type="project" value="TreeGrafter"/>
</dbReference>
<evidence type="ECO:0000256" key="6">
    <source>
        <dbReference type="SAM" id="MobiDB-lite"/>
    </source>
</evidence>
<name>A0A9P5NAF3_GYMJU</name>
<comment type="caution">
    <text evidence="8">The sequence shown here is derived from an EMBL/GenBank/DDBJ whole genome shotgun (WGS) entry which is preliminary data.</text>
</comment>
<evidence type="ECO:0000256" key="5">
    <source>
        <dbReference type="ARBA" id="ARBA00023242"/>
    </source>
</evidence>
<accession>A0A9P5NAF3</accession>
<evidence type="ECO:0000256" key="4">
    <source>
        <dbReference type="ARBA" id="ARBA00023187"/>
    </source>
</evidence>
<organism evidence="8 9">
    <name type="scientific">Gymnopilus junonius</name>
    <name type="common">Spectacular rustgill mushroom</name>
    <name type="synonym">Gymnopilus spectabilis subsp. junonius</name>
    <dbReference type="NCBI Taxonomy" id="109634"/>
    <lineage>
        <taxon>Eukaryota</taxon>
        <taxon>Fungi</taxon>
        <taxon>Dikarya</taxon>
        <taxon>Basidiomycota</taxon>
        <taxon>Agaricomycotina</taxon>
        <taxon>Agaricomycetes</taxon>
        <taxon>Agaricomycetidae</taxon>
        <taxon>Agaricales</taxon>
        <taxon>Agaricineae</taxon>
        <taxon>Hymenogastraceae</taxon>
        <taxon>Gymnopilus</taxon>
    </lineage>
</organism>
<evidence type="ECO:0000256" key="2">
    <source>
        <dbReference type="ARBA" id="ARBA00022664"/>
    </source>
</evidence>
<dbReference type="InterPro" id="IPR003107">
    <property type="entry name" value="HAT"/>
</dbReference>
<sequence>MASKKPNKLAFLSMPAPASYVAGLGRGASGFTTRSDIGPAREGPSAEVIAEAQARRGEDVEIDPDQFQDPDNEYGLFAGTTYEQDDEEADKIYESIDDAMDSRRRARREAAEQAALAKHRAERPKIQQQFADLKRGLTAVTDEEWENIPEVGNLTRKKRKREERSYAVPDSVIVGDRSKSEYENALDSGGFETPADSGALTNFVEIGQARDKILSLKLDQVSLTVTTSGTSTSVDPKGYLTSLDSVIIKSDAEIGDIKRARMLFDSLVKSNPKHAPGWIAAACLEEHAGRMVAARKIIKQGCEQCSKSEDVWLEAARLHNNEDAKIILANAVQHVGQSVKIWLKAAELEHDVKAKKRVLRKALEHIPNSVRLWKETVNLEDSASDARILLARAVEVIPLSVELWLALARLETPEKAKAVLNKARKAVPTSHEIWIAAGRLLEQEASLPSKTLEQRNKELEVVDKTIEAAVRELRRHQVLLTRDQWLKEAEKCETEGSPRTCEAIVKATIAMDIEEEDRLDTWVSDAESAEARSMYGSARAILAYALKVYPDKRSLWRKAAELEKAHGTRESLNAILSRAVVHCPQAEVLWLMAAKEKWLAGDVPGAREVLERAFVANPESEQIWLAAVKLEAENGEYGVARELLIRARTVADTERIWMKSAVFEHQQGQMETALDTLATALKKFPKFAKLYMIQGQIHQAAGNITAARASLAAGVKAVPKEPVLWILASRLEEADGRSIKSRSLLEKARLVNPANEQLWAEAVGVEERSGGGAQAKAMLSRALQECPSSGLLWSIALWAEPRASRKTKSVDALRKTKDSPLVVCTVARVLWADRNIERARDWFGRATATDPDLGDIWAWWLKFERQHGTEEQREVVRTKAVVAEPHHSPVWQSIAKDVKNVGKSTRDILEMVADAIN</sequence>
<proteinExistence type="predicted"/>
<evidence type="ECO:0000256" key="1">
    <source>
        <dbReference type="ARBA" id="ARBA00004123"/>
    </source>
</evidence>
<evidence type="ECO:0000313" key="9">
    <source>
        <dbReference type="Proteomes" id="UP000724874"/>
    </source>
</evidence>
<evidence type="ECO:0000256" key="3">
    <source>
        <dbReference type="ARBA" id="ARBA00022737"/>
    </source>
</evidence>
<dbReference type="AlphaFoldDB" id="A0A9P5NAF3"/>
<keyword evidence="3" id="KW-0677">Repeat</keyword>
<keyword evidence="9" id="KW-1185">Reference proteome</keyword>
<dbReference type="GO" id="GO:0000244">
    <property type="term" value="P:spliceosomal tri-snRNP complex assembly"/>
    <property type="evidence" value="ECO:0007669"/>
    <property type="project" value="TreeGrafter"/>
</dbReference>
<evidence type="ECO:0000313" key="8">
    <source>
        <dbReference type="EMBL" id="KAF8874511.1"/>
    </source>
</evidence>
<dbReference type="GO" id="GO:0046540">
    <property type="term" value="C:U4/U6 x U5 tri-snRNP complex"/>
    <property type="evidence" value="ECO:0007669"/>
    <property type="project" value="TreeGrafter"/>
</dbReference>
<dbReference type="FunFam" id="1.25.40.10:FF:000384">
    <property type="entry name" value="Probable pre-mRNA splicing factor prp1"/>
    <property type="match status" value="1"/>
</dbReference>
<feature type="region of interest" description="Disordered" evidence="6">
    <location>
        <begin position="25"/>
        <end position="45"/>
    </location>
</feature>
<dbReference type="InterPro" id="IPR011990">
    <property type="entry name" value="TPR-like_helical_dom_sf"/>
</dbReference>